<evidence type="ECO:0000259" key="1">
    <source>
        <dbReference type="Pfam" id="PF10099"/>
    </source>
</evidence>
<name>A0A5C7APC6_9FLAO</name>
<dbReference type="GO" id="GO:0016989">
    <property type="term" value="F:sigma factor antagonist activity"/>
    <property type="evidence" value="ECO:0007669"/>
    <property type="project" value="TreeGrafter"/>
</dbReference>
<gene>
    <name evidence="2" type="ORF">ES711_01565</name>
</gene>
<reference evidence="2 3" key="1">
    <citation type="submission" date="2019-08" db="EMBL/GenBank/DDBJ databases">
        <title>Genome sequence of Gelidibacter salicanalis IC162T.</title>
        <authorList>
            <person name="Bowman J.P."/>
        </authorList>
    </citation>
    <scope>NUCLEOTIDE SEQUENCE [LARGE SCALE GENOMIC DNA]</scope>
    <source>
        <strain evidence="2 3">IC162</strain>
    </source>
</reference>
<dbReference type="RefSeq" id="WP_146888971.1">
    <property type="nucleotide sequence ID" value="NZ_VORX01000001.1"/>
</dbReference>
<dbReference type="GO" id="GO:0006417">
    <property type="term" value="P:regulation of translation"/>
    <property type="evidence" value="ECO:0007669"/>
    <property type="project" value="TreeGrafter"/>
</dbReference>
<protein>
    <submittedName>
        <fullName evidence="2">Anti-sigma factor</fullName>
    </submittedName>
</protein>
<proteinExistence type="predicted"/>
<dbReference type="EMBL" id="VORX01000001">
    <property type="protein sequence ID" value="TXE10620.1"/>
    <property type="molecule type" value="Genomic_DNA"/>
</dbReference>
<dbReference type="PANTHER" id="PTHR37461:SF1">
    <property type="entry name" value="ANTI-SIGMA-K FACTOR RSKA"/>
    <property type="match status" value="1"/>
</dbReference>
<dbReference type="InterPro" id="IPR018764">
    <property type="entry name" value="RskA_C"/>
</dbReference>
<evidence type="ECO:0000313" key="2">
    <source>
        <dbReference type="EMBL" id="TXE10620.1"/>
    </source>
</evidence>
<dbReference type="GO" id="GO:0005886">
    <property type="term" value="C:plasma membrane"/>
    <property type="evidence" value="ECO:0007669"/>
    <property type="project" value="InterPro"/>
</dbReference>
<dbReference type="AlphaFoldDB" id="A0A5C7APC6"/>
<dbReference type="PANTHER" id="PTHR37461">
    <property type="entry name" value="ANTI-SIGMA-K FACTOR RSKA"/>
    <property type="match status" value="1"/>
</dbReference>
<sequence>MDITAYIESGILELYVAGALNEKENKEVYLLMRQHPEIQKEVEQIEAAITKLTAAAAPKTGRGSFNTIKTKVQNQASTISSEPKVVSMGKSKYDWITYTGWAAAFIIGAGLLWTLNQNKDLESTLTTAEIENAYLEEQIANSKTDLAASKNLLNILRDKDIISVPLGGQGEFADTYAKVYWNKNDNSIYLDAQGLPEAPAGKVYQVWSLKLNPLTPTSLGTIDDFNTDDNKIFAIANSNESEAFGITLEPEGGSETPTMEQLYTLGVVVAAAP</sequence>
<evidence type="ECO:0000313" key="3">
    <source>
        <dbReference type="Proteomes" id="UP000321734"/>
    </source>
</evidence>
<dbReference type="Pfam" id="PF10099">
    <property type="entry name" value="RskA_C"/>
    <property type="match status" value="1"/>
</dbReference>
<dbReference type="InterPro" id="IPR051474">
    <property type="entry name" value="Anti-sigma-K/W_factor"/>
</dbReference>
<organism evidence="2 3">
    <name type="scientific">Gelidibacter salicanalis</name>
    <dbReference type="NCBI Taxonomy" id="291193"/>
    <lineage>
        <taxon>Bacteria</taxon>
        <taxon>Pseudomonadati</taxon>
        <taxon>Bacteroidota</taxon>
        <taxon>Flavobacteriia</taxon>
        <taxon>Flavobacteriales</taxon>
        <taxon>Flavobacteriaceae</taxon>
        <taxon>Gelidibacter</taxon>
    </lineage>
</organism>
<accession>A0A5C7APC6</accession>
<keyword evidence="3" id="KW-1185">Reference proteome</keyword>
<dbReference type="Proteomes" id="UP000321734">
    <property type="component" value="Unassembled WGS sequence"/>
</dbReference>
<feature type="domain" description="Anti-sigma K factor RskA C-terminal" evidence="1">
    <location>
        <begin position="102"/>
        <end position="258"/>
    </location>
</feature>
<dbReference type="OrthoDB" id="1420916at2"/>
<comment type="caution">
    <text evidence="2">The sequence shown here is derived from an EMBL/GenBank/DDBJ whole genome shotgun (WGS) entry which is preliminary data.</text>
</comment>